<dbReference type="GO" id="GO:0042720">
    <property type="term" value="C:mitochondrial inner membrane peptidase complex"/>
    <property type="evidence" value="ECO:0007669"/>
    <property type="project" value="TreeGrafter"/>
</dbReference>
<keyword evidence="5 9" id="KW-0496">Mitochondrion</keyword>
<keyword evidence="9" id="KW-0645">Protease</keyword>
<evidence type="ECO:0000256" key="7">
    <source>
        <dbReference type="ARBA" id="ARBA00038445"/>
    </source>
</evidence>
<organism evidence="11 12">
    <name type="scientific">Photinus pyralis</name>
    <name type="common">Common eastern firefly</name>
    <name type="synonym">Lampyris pyralis</name>
    <dbReference type="NCBI Taxonomy" id="7054"/>
    <lineage>
        <taxon>Eukaryota</taxon>
        <taxon>Metazoa</taxon>
        <taxon>Ecdysozoa</taxon>
        <taxon>Arthropoda</taxon>
        <taxon>Hexapoda</taxon>
        <taxon>Insecta</taxon>
        <taxon>Pterygota</taxon>
        <taxon>Neoptera</taxon>
        <taxon>Endopterygota</taxon>
        <taxon>Coleoptera</taxon>
        <taxon>Polyphaga</taxon>
        <taxon>Elateriformia</taxon>
        <taxon>Elateroidea</taxon>
        <taxon>Lampyridae</taxon>
        <taxon>Lampyrinae</taxon>
        <taxon>Photinus</taxon>
    </lineage>
</organism>
<feature type="domain" description="Peptidase S26" evidence="10">
    <location>
        <begin position="10"/>
        <end position="93"/>
    </location>
</feature>
<sequence length="149" mass="16632">MKSLTSKLIKTVGYIIQYGCVVHCVSKYLGDIVMCSGRSMEPTVYSDDIVFIEHLSPRFRYISRGDVIIAKCPTNPKQYICKRVVGLPGDKIKTGFTTSQTVPPAHVWLEGDNRENSSDSRAYGPVPLGLICSRAMFVIWPFKHIGSFV</sequence>
<comment type="caution">
    <text evidence="11">The sequence shown here is derived from an EMBL/GenBank/DDBJ whole genome shotgun (WGS) entry which is preliminary data.</text>
</comment>
<dbReference type="InterPro" id="IPR019533">
    <property type="entry name" value="Peptidase_S26"/>
</dbReference>
<dbReference type="GO" id="GO:0004252">
    <property type="term" value="F:serine-type endopeptidase activity"/>
    <property type="evidence" value="ECO:0007669"/>
    <property type="project" value="InterPro"/>
</dbReference>
<dbReference type="InParanoid" id="A0A5N4ARZ3"/>
<proteinExistence type="inferred from homology"/>
<feature type="domain" description="Peptidase S26" evidence="10">
    <location>
        <begin position="97"/>
        <end position="140"/>
    </location>
</feature>
<evidence type="ECO:0000313" key="11">
    <source>
        <dbReference type="EMBL" id="KAB0800100.1"/>
    </source>
</evidence>
<comment type="similarity">
    <text evidence="7">Belongs to the peptidase S26 family. IMP1 subfamily.</text>
</comment>
<dbReference type="PRINTS" id="PR00727">
    <property type="entry name" value="LEADERPTASE"/>
</dbReference>
<dbReference type="EMBL" id="VVIM01000005">
    <property type="protein sequence ID" value="KAB0800100.1"/>
    <property type="molecule type" value="Genomic_DNA"/>
</dbReference>
<dbReference type="Proteomes" id="UP000327044">
    <property type="component" value="Unassembled WGS sequence"/>
</dbReference>
<keyword evidence="12" id="KW-1185">Reference proteome</keyword>
<dbReference type="InterPro" id="IPR036286">
    <property type="entry name" value="LexA/Signal_pep-like_sf"/>
</dbReference>
<reference evidence="11 12" key="1">
    <citation type="journal article" date="2018" name="Elife">
        <title>Firefly genomes illuminate parallel origins of bioluminescence in beetles.</title>
        <authorList>
            <person name="Fallon T.R."/>
            <person name="Lower S.E."/>
            <person name="Chang C.H."/>
            <person name="Bessho-Uehara M."/>
            <person name="Martin G.J."/>
            <person name="Bewick A.J."/>
            <person name="Behringer M."/>
            <person name="Debat H.J."/>
            <person name="Wong I."/>
            <person name="Day J.C."/>
            <person name="Suvorov A."/>
            <person name="Silva C.J."/>
            <person name="Stanger-Hall K.F."/>
            <person name="Hall D.W."/>
            <person name="Schmitz R.J."/>
            <person name="Nelson D.R."/>
            <person name="Lewis S.M."/>
            <person name="Shigenobu S."/>
            <person name="Bybee S.M."/>
            <person name="Larracuente A.M."/>
            <person name="Oba Y."/>
            <person name="Weng J.K."/>
        </authorList>
    </citation>
    <scope>NUCLEOTIDE SEQUENCE [LARGE SCALE GENOMIC DNA]</scope>
    <source>
        <strain evidence="11">1611_PpyrPB1</strain>
        <tissue evidence="11">Whole body</tissue>
    </source>
</reference>
<accession>A0A5N4ARZ3</accession>
<evidence type="ECO:0000256" key="5">
    <source>
        <dbReference type="ARBA" id="ARBA00023128"/>
    </source>
</evidence>
<dbReference type="GO" id="GO:0006465">
    <property type="term" value="P:signal peptide processing"/>
    <property type="evidence" value="ECO:0007669"/>
    <property type="project" value="InterPro"/>
</dbReference>
<dbReference type="CDD" id="cd06530">
    <property type="entry name" value="S26_SPase_I"/>
    <property type="match status" value="1"/>
</dbReference>
<comment type="subunit">
    <text evidence="2">Heterodimer of 2 subunits, IMMPL1 and IMMPL2.</text>
</comment>
<comment type="subcellular location">
    <subcellularLocation>
        <location evidence="1 9">Mitochondrion inner membrane</location>
    </subcellularLocation>
</comment>
<evidence type="ECO:0000313" key="12">
    <source>
        <dbReference type="Proteomes" id="UP000327044"/>
    </source>
</evidence>
<dbReference type="Pfam" id="PF10502">
    <property type="entry name" value="Peptidase_S26"/>
    <property type="match status" value="2"/>
</dbReference>
<dbReference type="PANTHER" id="PTHR12383:SF16">
    <property type="entry name" value="MITOCHONDRIAL INNER MEMBRANE PROTEASE SUBUNIT 1"/>
    <property type="match status" value="1"/>
</dbReference>
<dbReference type="GO" id="GO:0006627">
    <property type="term" value="P:protein processing involved in protein targeting to mitochondrion"/>
    <property type="evidence" value="ECO:0007669"/>
    <property type="project" value="TreeGrafter"/>
</dbReference>
<feature type="active site" evidence="8">
    <location>
        <position position="39"/>
    </location>
</feature>
<dbReference type="InterPro" id="IPR052064">
    <property type="entry name" value="Mito_IMP1_subunit"/>
</dbReference>
<dbReference type="Gene3D" id="2.10.109.10">
    <property type="entry name" value="Umud Fragment, subunit A"/>
    <property type="match status" value="1"/>
</dbReference>
<feature type="active site" evidence="8">
    <location>
        <position position="82"/>
    </location>
</feature>
<dbReference type="EC" id="3.4.21.-" evidence="9"/>
<protein>
    <recommendedName>
        <fullName evidence="9">Mitochondrial inner membrane protease subunit</fullName>
        <ecNumber evidence="9">3.4.21.-</ecNumber>
    </recommendedName>
</protein>
<evidence type="ECO:0000256" key="1">
    <source>
        <dbReference type="ARBA" id="ARBA00004273"/>
    </source>
</evidence>
<keyword evidence="6" id="KW-0472">Membrane</keyword>
<evidence type="ECO:0000256" key="2">
    <source>
        <dbReference type="ARBA" id="ARBA00011805"/>
    </source>
</evidence>
<evidence type="ECO:0000256" key="8">
    <source>
        <dbReference type="PIRSR" id="PIRSR600223-1"/>
    </source>
</evidence>
<gene>
    <name evidence="11" type="ORF">PPYR_07980</name>
</gene>
<dbReference type="OrthoDB" id="308440at2759"/>
<dbReference type="PANTHER" id="PTHR12383">
    <property type="entry name" value="PROTEASE FAMILY S26 MITOCHONDRIAL INNER MEMBRANE PROTEASE-RELATED"/>
    <property type="match status" value="1"/>
</dbReference>
<dbReference type="InterPro" id="IPR000223">
    <property type="entry name" value="Pept_S26A_signal_pept_1"/>
</dbReference>
<dbReference type="SUPFAM" id="SSF51306">
    <property type="entry name" value="LexA/Signal peptidase"/>
    <property type="match status" value="1"/>
</dbReference>
<evidence type="ECO:0000259" key="10">
    <source>
        <dbReference type="Pfam" id="PF10502"/>
    </source>
</evidence>
<keyword evidence="3 9" id="KW-0999">Mitochondrion inner membrane</keyword>
<evidence type="ECO:0000256" key="4">
    <source>
        <dbReference type="ARBA" id="ARBA00022801"/>
    </source>
</evidence>
<keyword evidence="4 9" id="KW-0378">Hydrolase</keyword>
<evidence type="ECO:0000256" key="3">
    <source>
        <dbReference type="ARBA" id="ARBA00022792"/>
    </source>
</evidence>
<dbReference type="AlphaFoldDB" id="A0A5N4ARZ3"/>
<evidence type="ECO:0000256" key="9">
    <source>
        <dbReference type="RuleBase" id="RU362041"/>
    </source>
</evidence>
<dbReference type="NCBIfam" id="TIGR02227">
    <property type="entry name" value="sigpep_I_bact"/>
    <property type="match status" value="1"/>
</dbReference>
<name>A0A5N4ARZ3_PHOPY</name>
<evidence type="ECO:0000256" key="6">
    <source>
        <dbReference type="ARBA" id="ARBA00023136"/>
    </source>
</evidence>
<dbReference type="FunCoup" id="A0A5N4ARZ3">
    <property type="interactions" value="1160"/>
</dbReference>